<dbReference type="OrthoDB" id="2452684at2759"/>
<name>A0A015M200_RHIIW</name>
<evidence type="ECO:0000313" key="1">
    <source>
        <dbReference type="EMBL" id="EXX60878.1"/>
    </source>
</evidence>
<gene>
    <name evidence="1" type="ORF">RirG_175940</name>
</gene>
<dbReference type="HOGENOM" id="CLU_028913_8_1_1"/>
<evidence type="ECO:0008006" key="3">
    <source>
        <dbReference type="Google" id="ProtNLM"/>
    </source>
</evidence>
<accession>A0A015M200</accession>
<organism evidence="1 2">
    <name type="scientific">Rhizophagus irregularis (strain DAOM 197198w)</name>
    <name type="common">Glomus intraradices</name>
    <dbReference type="NCBI Taxonomy" id="1432141"/>
    <lineage>
        <taxon>Eukaryota</taxon>
        <taxon>Fungi</taxon>
        <taxon>Fungi incertae sedis</taxon>
        <taxon>Mucoromycota</taxon>
        <taxon>Glomeromycotina</taxon>
        <taxon>Glomeromycetes</taxon>
        <taxon>Glomerales</taxon>
        <taxon>Glomeraceae</taxon>
        <taxon>Rhizophagus</taxon>
    </lineage>
</organism>
<protein>
    <recommendedName>
        <fullName evidence="3">F-box domain-containing protein</fullName>
    </recommendedName>
</protein>
<dbReference type="InterPro" id="IPR032675">
    <property type="entry name" value="LRR_dom_sf"/>
</dbReference>
<proteinExistence type="predicted"/>
<dbReference type="EMBL" id="JEMT01025835">
    <property type="protein sequence ID" value="EXX60878.1"/>
    <property type="molecule type" value="Genomic_DNA"/>
</dbReference>
<evidence type="ECO:0000313" key="2">
    <source>
        <dbReference type="Proteomes" id="UP000022910"/>
    </source>
</evidence>
<comment type="caution">
    <text evidence="1">The sequence shown here is derived from an EMBL/GenBank/DDBJ whole genome shotgun (WGS) entry which is preliminary data.</text>
</comment>
<dbReference type="Gene3D" id="3.80.10.10">
    <property type="entry name" value="Ribonuclease Inhibitor"/>
    <property type="match status" value="1"/>
</dbReference>
<dbReference type="Proteomes" id="UP000022910">
    <property type="component" value="Unassembled WGS sequence"/>
</dbReference>
<reference evidence="1 2" key="1">
    <citation type="submission" date="2014-02" db="EMBL/GenBank/DDBJ databases">
        <title>Single nucleus genome sequencing reveals high similarity among nuclei of an endomycorrhizal fungus.</title>
        <authorList>
            <person name="Lin K."/>
            <person name="Geurts R."/>
            <person name="Zhang Z."/>
            <person name="Limpens E."/>
            <person name="Saunders D.G."/>
            <person name="Mu D."/>
            <person name="Pang E."/>
            <person name="Cao H."/>
            <person name="Cha H."/>
            <person name="Lin T."/>
            <person name="Zhou Q."/>
            <person name="Shang Y."/>
            <person name="Li Y."/>
            <person name="Ivanov S."/>
            <person name="Sharma T."/>
            <person name="Velzen R.V."/>
            <person name="Ruijter N.D."/>
            <person name="Aanen D.K."/>
            <person name="Win J."/>
            <person name="Kamoun S."/>
            <person name="Bisseling T."/>
            <person name="Huang S."/>
        </authorList>
    </citation>
    <scope>NUCLEOTIDE SEQUENCE [LARGE SCALE GENOMIC DNA]</scope>
    <source>
        <strain evidence="2">DAOM197198w</strain>
    </source>
</reference>
<keyword evidence="2" id="KW-1185">Reference proteome</keyword>
<sequence length="483" mass="56938">MSKLNRDILFLIFEEFLNDSRSLFSCLIVNRLWCETAIPILWRNPWRYEISYNNESLFYDIVSYLTDDIKEFLTEQGIKLPSTSHKSFLFDYLSYCGSINISIINTIISRSTKIITSYTQFLLQQEIYKVLIKKCLELKCLDIISIKHQIFYFPEANTRLNLLCELTCSTSIDPSYFYGLSRICQKIQRLIIINTIPKANHGIVKLIEVQKNLKYFEWEDDFDEIFFIDPYEDIFMALTKRADTLNHLKVIFQFIDDYEHTFLQKVLPELHNLRTLKIDDLTLSNESSLKKLFYRDLEIFKIDYIEIQTATCIVENSGGYLRKILLKYCSYDNFNEDSLVLIRTIYKNCPLIEDLSLVFSSSVDHFIEFEKLLLTCKQLKSLLLIKNSIVDDNDQMSNEDKFSDGEELLKILIRSAPNNLREIRFFDNFKISLESLGSFLEGWRGRPSLSILTSDPVYEGENYINLVKKYKDDGVIKDFRREI</sequence>
<dbReference type="AlphaFoldDB" id="A0A015M200"/>